<evidence type="ECO:0000256" key="2">
    <source>
        <dbReference type="ARBA" id="ARBA00022737"/>
    </source>
</evidence>
<name>A0A3Q0E3F7_CARSF</name>
<dbReference type="RefSeq" id="XP_021568558.1">
    <property type="nucleotide sequence ID" value="XM_021712883.1"/>
</dbReference>
<evidence type="ECO:0000256" key="5">
    <source>
        <dbReference type="SAM" id="MobiDB-lite"/>
    </source>
</evidence>
<accession>A0A3Q0E3F7</accession>
<evidence type="ECO:0000313" key="7">
    <source>
        <dbReference type="RefSeq" id="XP_021568558.1"/>
    </source>
</evidence>
<protein>
    <submittedName>
        <fullName evidence="7">Centrosomal protein of 72 kDa</fullName>
    </submittedName>
</protein>
<dbReference type="GO" id="GO:0034451">
    <property type="term" value="C:centriolar satellite"/>
    <property type="evidence" value="ECO:0007669"/>
    <property type="project" value="TreeGrafter"/>
</dbReference>
<keyword evidence="1" id="KW-0433">Leucine-rich repeat</keyword>
<dbReference type="OrthoDB" id="676979at2759"/>
<feature type="compositionally biased region" description="Basic and acidic residues" evidence="5">
    <location>
        <begin position="227"/>
        <end position="239"/>
    </location>
</feature>
<dbReference type="GO" id="GO:0007099">
    <property type="term" value="P:centriole replication"/>
    <property type="evidence" value="ECO:0007669"/>
    <property type="project" value="TreeGrafter"/>
</dbReference>
<evidence type="ECO:0000256" key="3">
    <source>
        <dbReference type="ARBA" id="ARBA00023054"/>
    </source>
</evidence>
<reference evidence="7" key="1">
    <citation type="submission" date="2025-08" db="UniProtKB">
        <authorList>
            <consortium name="RefSeq"/>
        </authorList>
    </citation>
    <scope>IDENTIFICATION</scope>
</reference>
<feature type="non-terminal residue" evidence="7">
    <location>
        <position position="1"/>
    </location>
</feature>
<feature type="coiled-coil region" evidence="4">
    <location>
        <begin position="370"/>
        <end position="445"/>
    </location>
</feature>
<feature type="compositionally biased region" description="Basic and acidic residues" evidence="5">
    <location>
        <begin position="105"/>
        <end position="114"/>
    </location>
</feature>
<dbReference type="PANTHER" id="PTHR23311:SF7">
    <property type="entry name" value="CENTROSOMAL PROTEIN OF 72 KDA"/>
    <property type="match status" value="1"/>
</dbReference>
<evidence type="ECO:0000256" key="4">
    <source>
        <dbReference type="SAM" id="Coils"/>
    </source>
</evidence>
<dbReference type="KEGG" id="csyr:103261419"/>
<evidence type="ECO:0000256" key="1">
    <source>
        <dbReference type="ARBA" id="ARBA00022614"/>
    </source>
</evidence>
<keyword evidence="6" id="KW-1185">Reference proteome</keyword>
<keyword evidence="2" id="KW-0677">Repeat</keyword>
<evidence type="ECO:0000313" key="6">
    <source>
        <dbReference type="Proteomes" id="UP000189704"/>
    </source>
</evidence>
<dbReference type="PANTHER" id="PTHR23311">
    <property type="entry name" value="HEAT SHOCK REGULATED 2"/>
    <property type="match status" value="1"/>
</dbReference>
<dbReference type="Proteomes" id="UP000189704">
    <property type="component" value="Unplaced"/>
</dbReference>
<dbReference type="InterPro" id="IPR055320">
    <property type="entry name" value="CEP72-like"/>
</dbReference>
<feature type="compositionally biased region" description="Low complexity" evidence="5">
    <location>
        <begin position="124"/>
        <end position="149"/>
    </location>
</feature>
<dbReference type="GeneID" id="103261419"/>
<feature type="compositionally biased region" description="Polar residues" evidence="5">
    <location>
        <begin position="55"/>
        <end position="64"/>
    </location>
</feature>
<sequence length="520" mass="56947">PRRPRARGADASARKCLVMDADDEAVLNLIAECEWDLSNPPGSSSASQKEHETGLSGSQESRQLLSPPPVQHQHGDSTRQGPDKRAISSRSCRAERTHQSCGEGPPRRGAEKACHACRPHAHAALRPVPAISTTTGSSSSLLSATPRSSHGALAPGPFLPSPSSSARLCLCADSTDAEDSASSQKSSLLTQKAFEPLPVSEKHGKQRMPGRRFQVPSDHGCLSCLEGTHRPPSPEESPSRWDSSGGRSERTFSRSGASEMEEQRLQGPTDAQEVRGDPGQASAPPGKKAAREAVLLEALLDLVDTNRASCQSLHSSKVFPAQARHVFSSVQERVAAQDMSTAVSDEMRRLALENQVLQRRLLEQQPAPREDVVASELDNTQRELDDVRQRLDEALEENSSLKSLLFSMRKEIRSADASATLTLQITELQTSVKRLSGEIVELKQHLEHYDRIQELTQMLQESHSSLVSTNEHLLGQLSQARARHQAEMEQMHWSYQELKRTMAQFPHSGTSLATRQPCNP</sequence>
<dbReference type="AlphaFoldDB" id="A0A3Q0E3F7"/>
<feature type="region of interest" description="Disordered" evidence="5">
    <location>
        <begin position="173"/>
        <end position="289"/>
    </location>
</feature>
<feature type="region of interest" description="Disordered" evidence="5">
    <location>
        <begin position="37"/>
        <end position="159"/>
    </location>
</feature>
<dbReference type="GO" id="GO:0007051">
    <property type="term" value="P:spindle organization"/>
    <property type="evidence" value="ECO:0007669"/>
    <property type="project" value="TreeGrafter"/>
</dbReference>
<gene>
    <name evidence="7" type="primary">CEP72</name>
</gene>
<feature type="compositionally biased region" description="Basic and acidic residues" evidence="5">
    <location>
        <begin position="73"/>
        <end position="98"/>
    </location>
</feature>
<keyword evidence="3 4" id="KW-0175">Coiled coil</keyword>
<organism evidence="6 7">
    <name type="scientific">Carlito syrichta</name>
    <name type="common">Philippine tarsier</name>
    <name type="synonym">Tarsius syrichta</name>
    <dbReference type="NCBI Taxonomy" id="1868482"/>
    <lineage>
        <taxon>Eukaryota</taxon>
        <taxon>Metazoa</taxon>
        <taxon>Chordata</taxon>
        <taxon>Craniata</taxon>
        <taxon>Vertebrata</taxon>
        <taxon>Euteleostomi</taxon>
        <taxon>Mammalia</taxon>
        <taxon>Eutheria</taxon>
        <taxon>Euarchontoglires</taxon>
        <taxon>Primates</taxon>
        <taxon>Haplorrhini</taxon>
        <taxon>Tarsiiformes</taxon>
        <taxon>Tarsiidae</taxon>
        <taxon>Carlito</taxon>
    </lineage>
</organism>
<dbReference type="CTD" id="55722"/>
<proteinExistence type="predicted"/>
<dbReference type="GO" id="GO:1904779">
    <property type="term" value="P:regulation of protein localization to centrosome"/>
    <property type="evidence" value="ECO:0007669"/>
    <property type="project" value="TreeGrafter"/>
</dbReference>